<proteinExistence type="predicted"/>
<feature type="transmembrane region" description="Helical" evidence="1">
    <location>
        <begin position="21"/>
        <end position="39"/>
    </location>
</feature>
<keyword evidence="1" id="KW-0472">Membrane</keyword>
<keyword evidence="1" id="KW-0812">Transmembrane</keyword>
<evidence type="ECO:0000313" key="3">
    <source>
        <dbReference type="Proteomes" id="UP000075578"/>
    </source>
</evidence>
<evidence type="ECO:0000256" key="1">
    <source>
        <dbReference type="SAM" id="Phobius"/>
    </source>
</evidence>
<evidence type="ECO:0000313" key="2">
    <source>
        <dbReference type="EMBL" id="KYC48814.1"/>
    </source>
</evidence>
<accession>A0A150IVY4</accession>
<dbReference type="AlphaFoldDB" id="A0A150IVY4"/>
<name>A0A150IVY4_9EURY</name>
<dbReference type="PATRIC" id="fig|1705564.3.peg.1671"/>
<reference evidence="2 3" key="1">
    <citation type="journal article" date="2016" name="ISME J.">
        <title>Chasing the elusive Euryarchaeota class WSA2: genomes reveal a uniquely fastidious methyl-reducing methanogen.</title>
        <authorList>
            <person name="Nobu M.K."/>
            <person name="Narihiro T."/>
            <person name="Kuroda K."/>
            <person name="Mei R."/>
            <person name="Liu W.T."/>
        </authorList>
    </citation>
    <scope>NUCLEOTIDE SEQUENCE [LARGE SCALE GENOMIC DNA]</scope>
    <source>
        <strain evidence="2">U1lsi0528_Bin089</strain>
    </source>
</reference>
<organism evidence="2 3">
    <name type="scientific">Candidatus Methanofastidiosum methylothiophilum</name>
    <dbReference type="NCBI Taxonomy" id="1705564"/>
    <lineage>
        <taxon>Archaea</taxon>
        <taxon>Methanobacteriati</taxon>
        <taxon>Methanobacteriota</taxon>
        <taxon>Stenosarchaea group</taxon>
        <taxon>Candidatus Methanofastidiosia</taxon>
        <taxon>Candidatus Methanofastidiosales</taxon>
        <taxon>Candidatus Methanofastidiosaceae</taxon>
        <taxon>Candidatus Methanofastidiosum</taxon>
    </lineage>
</organism>
<comment type="caution">
    <text evidence="2">The sequence shown here is derived from an EMBL/GenBank/DDBJ whole genome shotgun (WGS) entry which is preliminary data.</text>
</comment>
<gene>
    <name evidence="2" type="ORF">AMQ74_01573</name>
</gene>
<sequence length="388" mass="45397">MVVISKKNISGKEIKLKIVPIVSFLLFLLIITSPFLLWISEQNKELNVLVLDNTVPDTKYREHKGLFWILNNEKYVLDGKNYDKKIDYYGFFPLENKKYNIRKVPSDLENIDIIYIADSYGVYEKEFYGENIEGTRSKLIYGGMYEDDLAAIQSYLNGGVTLISEFNTFGSPTSQDTKLKLYEILKVEWTGWIGRYFYDLSQGVEVPVWAINNWQAQNRRDWNFSGPGFVFADENDHIVVLEEKKDITSKGCIMRYTEEGKSYFGIKEDIRYNYWFDIVNPKEGVIIYSSFVLDLTDTGKDKLEKMSIPLSFPAIIYSTGEEYNSYYFSGDFVDMGNIPYIYWIKGYDLFNKWTSSNQDEFENKGFFWHGYVPMLKRILSDAYKNKSN</sequence>
<dbReference type="Proteomes" id="UP000075578">
    <property type="component" value="Unassembled WGS sequence"/>
</dbReference>
<keyword evidence="1" id="KW-1133">Transmembrane helix</keyword>
<dbReference type="EMBL" id="LNGD01000133">
    <property type="protein sequence ID" value="KYC48814.1"/>
    <property type="molecule type" value="Genomic_DNA"/>
</dbReference>
<protein>
    <submittedName>
        <fullName evidence="2">Uncharacterized protein</fullName>
    </submittedName>
</protein>